<gene>
    <name evidence="9" type="ORF">DAKH74_025480</name>
</gene>
<evidence type="ECO:0000259" key="8">
    <source>
        <dbReference type="PROSITE" id="PS51382"/>
    </source>
</evidence>
<evidence type="ECO:0000256" key="1">
    <source>
        <dbReference type="ARBA" id="ARBA00004141"/>
    </source>
</evidence>
<feature type="transmembrane region" description="Helical" evidence="7">
    <location>
        <begin position="684"/>
        <end position="702"/>
    </location>
</feature>
<comment type="caution">
    <text evidence="9">The sequence shown here is derived from an EMBL/GenBank/DDBJ whole genome shotgun (WGS) entry which is preliminary data.</text>
</comment>
<evidence type="ECO:0000256" key="2">
    <source>
        <dbReference type="ARBA" id="ARBA00022448"/>
    </source>
</evidence>
<feature type="transmembrane region" description="Helical" evidence="7">
    <location>
        <begin position="638"/>
        <end position="668"/>
    </location>
</feature>
<dbReference type="InterPro" id="IPR004680">
    <property type="entry name" value="Cit_transptr-like_dom"/>
</dbReference>
<name>A0AAV5RXW6_MAUHU</name>
<evidence type="ECO:0000313" key="9">
    <source>
        <dbReference type="EMBL" id="GMM55932.1"/>
    </source>
</evidence>
<feature type="transmembrane region" description="Helical" evidence="7">
    <location>
        <begin position="949"/>
        <end position="972"/>
    </location>
</feature>
<feature type="transmembrane region" description="Helical" evidence="7">
    <location>
        <begin position="907"/>
        <end position="928"/>
    </location>
</feature>
<dbReference type="CDD" id="cd01115">
    <property type="entry name" value="SLC13_permease"/>
    <property type="match status" value="1"/>
</dbReference>
<feature type="transmembrane region" description="Helical" evidence="7">
    <location>
        <begin position="797"/>
        <end position="815"/>
    </location>
</feature>
<evidence type="ECO:0000256" key="5">
    <source>
        <dbReference type="ARBA" id="ARBA00023136"/>
    </source>
</evidence>
<organism evidence="9 10">
    <name type="scientific">Maudiozyma humilis</name>
    <name type="common">Sour dough yeast</name>
    <name type="synonym">Kazachstania humilis</name>
    <dbReference type="NCBI Taxonomy" id="51915"/>
    <lineage>
        <taxon>Eukaryota</taxon>
        <taxon>Fungi</taxon>
        <taxon>Dikarya</taxon>
        <taxon>Ascomycota</taxon>
        <taxon>Saccharomycotina</taxon>
        <taxon>Saccharomycetes</taxon>
        <taxon>Saccharomycetales</taxon>
        <taxon>Saccharomycetaceae</taxon>
        <taxon>Maudiozyma</taxon>
    </lineage>
</organism>
<dbReference type="GO" id="GO:0006817">
    <property type="term" value="P:phosphate ion transport"/>
    <property type="evidence" value="ECO:0007669"/>
    <property type="project" value="TreeGrafter"/>
</dbReference>
<feature type="domain" description="SPX" evidence="8">
    <location>
        <begin position="1"/>
        <end position="340"/>
    </location>
</feature>
<dbReference type="Pfam" id="PF03600">
    <property type="entry name" value="CitMHS"/>
    <property type="match status" value="2"/>
</dbReference>
<protein>
    <submittedName>
        <fullName evidence="9">Pho91 protein</fullName>
    </submittedName>
</protein>
<evidence type="ECO:0000256" key="6">
    <source>
        <dbReference type="SAM" id="MobiDB-lite"/>
    </source>
</evidence>
<dbReference type="PANTHER" id="PTHR10283:SF92">
    <property type="entry name" value="LOW-AFFINITY PHOSPHATE TRANSPORTER PHO91"/>
    <property type="match status" value="1"/>
</dbReference>
<proteinExistence type="predicted"/>
<accession>A0AAV5RXW6</accession>
<dbReference type="PROSITE" id="PS51382">
    <property type="entry name" value="SPX"/>
    <property type="match status" value="1"/>
</dbReference>
<evidence type="ECO:0000256" key="4">
    <source>
        <dbReference type="ARBA" id="ARBA00022989"/>
    </source>
</evidence>
<keyword evidence="2" id="KW-0813">Transport</keyword>
<dbReference type="GO" id="GO:0005886">
    <property type="term" value="C:plasma membrane"/>
    <property type="evidence" value="ECO:0007669"/>
    <property type="project" value="TreeGrafter"/>
</dbReference>
<comment type="subcellular location">
    <subcellularLocation>
        <location evidence="1">Membrane</location>
        <topology evidence="1">Multi-pass membrane protein</topology>
    </subcellularLocation>
</comment>
<feature type="region of interest" description="Disordered" evidence="6">
    <location>
        <begin position="122"/>
        <end position="212"/>
    </location>
</feature>
<evidence type="ECO:0000256" key="7">
    <source>
        <dbReference type="SAM" id="Phobius"/>
    </source>
</evidence>
<keyword evidence="3 7" id="KW-0812">Transmembrane</keyword>
<feature type="transmembrane region" description="Helical" evidence="7">
    <location>
        <begin position="766"/>
        <end position="785"/>
    </location>
</feature>
<keyword evidence="5 7" id="KW-0472">Membrane</keyword>
<evidence type="ECO:0000313" key="10">
    <source>
        <dbReference type="Proteomes" id="UP001377567"/>
    </source>
</evidence>
<dbReference type="AlphaFoldDB" id="A0AAV5RXW6"/>
<feature type="transmembrane region" description="Helical" evidence="7">
    <location>
        <begin position="723"/>
        <end position="746"/>
    </location>
</feature>
<evidence type="ECO:0000256" key="3">
    <source>
        <dbReference type="ARBA" id="ARBA00022692"/>
    </source>
</evidence>
<reference evidence="9 10" key="1">
    <citation type="journal article" date="2023" name="Elife">
        <title>Identification of key yeast species and microbe-microbe interactions impacting larval growth of Drosophila in the wild.</title>
        <authorList>
            <person name="Mure A."/>
            <person name="Sugiura Y."/>
            <person name="Maeda R."/>
            <person name="Honda K."/>
            <person name="Sakurai N."/>
            <person name="Takahashi Y."/>
            <person name="Watada M."/>
            <person name="Katoh T."/>
            <person name="Gotoh A."/>
            <person name="Gotoh Y."/>
            <person name="Taniguchi I."/>
            <person name="Nakamura K."/>
            <person name="Hayashi T."/>
            <person name="Katayama T."/>
            <person name="Uemura T."/>
            <person name="Hattori Y."/>
        </authorList>
    </citation>
    <scope>NUCLEOTIDE SEQUENCE [LARGE SCALE GENOMIC DNA]</scope>
    <source>
        <strain evidence="9 10">KH-74</strain>
    </source>
</reference>
<feature type="transmembrane region" description="Helical" evidence="7">
    <location>
        <begin position="861"/>
        <end position="887"/>
    </location>
</feature>
<dbReference type="InterPro" id="IPR004331">
    <property type="entry name" value="SPX_dom"/>
</dbReference>
<dbReference type="Pfam" id="PF03105">
    <property type="entry name" value="SPX"/>
    <property type="match status" value="2"/>
</dbReference>
<feature type="transmembrane region" description="Helical" evidence="7">
    <location>
        <begin position="503"/>
        <end position="530"/>
    </location>
</feature>
<dbReference type="EMBL" id="BTGD01000006">
    <property type="protein sequence ID" value="GMM55932.1"/>
    <property type="molecule type" value="Genomic_DNA"/>
</dbReference>
<dbReference type="PANTHER" id="PTHR10283">
    <property type="entry name" value="SOLUTE CARRIER FAMILY 13 MEMBER"/>
    <property type="match status" value="1"/>
</dbReference>
<feature type="transmembrane region" description="Helical" evidence="7">
    <location>
        <begin position="593"/>
        <end position="617"/>
    </location>
</feature>
<feature type="compositionally biased region" description="Acidic residues" evidence="6">
    <location>
        <begin position="198"/>
        <end position="209"/>
    </location>
</feature>
<feature type="compositionally biased region" description="Basic residues" evidence="6">
    <location>
        <begin position="151"/>
        <end position="167"/>
    </location>
</feature>
<feature type="transmembrane region" description="Helical" evidence="7">
    <location>
        <begin position="542"/>
        <end position="573"/>
    </location>
</feature>
<dbReference type="GO" id="GO:0006797">
    <property type="term" value="P:polyphosphate metabolic process"/>
    <property type="evidence" value="ECO:0007669"/>
    <property type="project" value="TreeGrafter"/>
</dbReference>
<keyword evidence="4 7" id="KW-1133">Transmembrane helix</keyword>
<dbReference type="GO" id="GO:0005315">
    <property type="term" value="F:phosphate transmembrane transporter activity"/>
    <property type="evidence" value="ECO:0007669"/>
    <property type="project" value="TreeGrafter"/>
</dbReference>
<sequence>MKFSHSLQFNAVPEWSSKYIAYSHLKKLIYSLQKEKLYAKGSATSALSPDTEQTPLLSQSQQDDPLAADPYVARFVQALDVELRKIDKFFISQETGVIANYNELNDDVAEFKHNLLNNRLPSLSDAVPRGSGPGGPSGTGRVSGRRDSRNVHGRRSGAGAKKRRSTAARKQSMPSLNRIASAPSVRSGNIDSAINGVYEDDDDDDDDESMNSGLAMSIESAPAIGNNDLDMIDQVDINSNNIIARQKSRASLRTWGSLSQGFGVGGGGGSASALDRDHATSYLITPFLQHKVTLKKRLVAMYTQLAELREFVELNQTGFRKICKKFDKSLNTKIKDVYGRQIVDKSHVFKPETIARIKALISEIIVTYAQLSKETYPGLAMWDVAPGAQDDNSDYDDIIGTGSQGNGSDVDLSHQADYEAAEKELSSHLREHVVWERNTVWKDLMNLERKSQNVKTAANVTNIRTRNNSLVGSLGTKPSVIELDQLASVETLADITKLSPKQLLLLVVNATAVWKFVLMTSVFAGLVFVYSPFQDTLQKNCFAILVYASLLWATETLPLFVTSLLIPLLIVVFPVLQDQETQKPLSAVQSSQFILSTMWSSVIMLLLGGFTLAAALSKYNIAKVLSTYILSSAGTNPQVILITNMFVAAFVSMWVSNVAAPVLCYSIIQPLLRTLPRNCDYSKSLILGIALASNIGGMSSPISSPQNIFSFGLMSPPPSWIEWFIISIPVCIVSILLIWILLLLTFKTDSKDIKILQFHPIRDPFTLTQWFVSLTSIFTILLWCVSNKLSDKFGDMGIISIIPIAVLFGTGLLSSDDFNNFMWTIVILAMGGTTLGKAVSNCGLLSTIAQIIKVKVEGQSLFLIVLQFGLGVLIMATFVSHTVAAMILVPLMGEIGANLPGDDHSRLLIMITALLCSCAMGLPTSGLPNVTAISMIDEMGDRYLTVGNFITRGVPASFIAYFLVVTVGYALLRVLGF</sequence>
<dbReference type="CDD" id="cd14478">
    <property type="entry name" value="SPX_PHO87_PHO90_like"/>
    <property type="match status" value="1"/>
</dbReference>
<keyword evidence="10" id="KW-1185">Reference proteome</keyword>
<dbReference type="Proteomes" id="UP001377567">
    <property type="component" value="Unassembled WGS sequence"/>
</dbReference>